<dbReference type="Pfam" id="PF03625">
    <property type="entry name" value="DUF302"/>
    <property type="match status" value="1"/>
</dbReference>
<sequence>MHKLISAGLLGCALLATASASAQDTIPTVGPQDGWAVHDSDKLYQELVDDVKAAAENSELGVVTEAGPTQAAADRGIEIPGNRVIGLFNNDYAVRILQVSTAAMIEAPIRMYVTEAPDGTATLSYKLPTYVYEPYREEGGEALATAAEELETDFAAVAAAALE</sequence>
<protein>
    <submittedName>
        <fullName evidence="3">Uncharacterized conserved protein, DUF302 family</fullName>
    </submittedName>
</protein>
<feature type="signal peptide" evidence="1">
    <location>
        <begin position="1"/>
        <end position="22"/>
    </location>
</feature>
<dbReference type="Proteomes" id="UP000190911">
    <property type="component" value="Chromosome I"/>
</dbReference>
<keyword evidence="4" id="KW-1185">Reference proteome</keyword>
<feature type="domain" description="DUF302" evidence="2">
    <location>
        <begin position="71"/>
        <end position="127"/>
    </location>
</feature>
<dbReference type="EMBL" id="LT670847">
    <property type="protein sequence ID" value="SHL89319.1"/>
    <property type="molecule type" value="Genomic_DNA"/>
</dbReference>
<dbReference type="STRING" id="29571.SAMN05878437_0119"/>
<dbReference type="InterPro" id="IPR035923">
    <property type="entry name" value="TT1751-like_sf"/>
</dbReference>
<feature type="chain" id="PRO_5012703386" evidence="1">
    <location>
        <begin position="23"/>
        <end position="163"/>
    </location>
</feature>
<dbReference type="RefSeq" id="WP_079550424.1">
    <property type="nucleotide sequence ID" value="NZ_LT670847.1"/>
</dbReference>
<dbReference type="CDD" id="cd14797">
    <property type="entry name" value="DUF302"/>
    <property type="match status" value="1"/>
</dbReference>
<accession>A0A1M7ED86</accession>
<reference evidence="3 4" key="1">
    <citation type="submission" date="2016-11" db="EMBL/GenBank/DDBJ databases">
        <authorList>
            <person name="Jaros S."/>
            <person name="Januszkiewicz K."/>
            <person name="Wedrychowicz H."/>
        </authorList>
    </citation>
    <scope>NUCLEOTIDE SEQUENCE [LARGE SCALE GENOMIC DNA]</scope>
    <source>
        <strain evidence="3 4">ACAM 12</strain>
    </source>
</reference>
<name>A0A1M7ED86_9GAMM</name>
<dbReference type="SUPFAM" id="SSF103247">
    <property type="entry name" value="TT1751-like"/>
    <property type="match status" value="1"/>
</dbReference>
<dbReference type="InParanoid" id="A0A1M7ED86"/>
<gene>
    <name evidence="3" type="ORF">SAMN05878437_0119</name>
</gene>
<evidence type="ECO:0000256" key="1">
    <source>
        <dbReference type="SAM" id="SignalP"/>
    </source>
</evidence>
<dbReference type="OrthoDB" id="5783872at2"/>
<dbReference type="Gene3D" id="3.30.310.70">
    <property type="entry name" value="TT1751-like domain"/>
    <property type="match status" value="1"/>
</dbReference>
<evidence type="ECO:0000313" key="4">
    <source>
        <dbReference type="Proteomes" id="UP000190911"/>
    </source>
</evidence>
<evidence type="ECO:0000259" key="2">
    <source>
        <dbReference type="Pfam" id="PF03625"/>
    </source>
</evidence>
<dbReference type="AlphaFoldDB" id="A0A1M7ED86"/>
<dbReference type="InterPro" id="IPR005180">
    <property type="entry name" value="DUF302"/>
</dbReference>
<keyword evidence="1" id="KW-0732">Signal</keyword>
<organism evidence="3 4">
    <name type="scientific">Vreelandella subglaciescola</name>
    <dbReference type="NCBI Taxonomy" id="29571"/>
    <lineage>
        <taxon>Bacteria</taxon>
        <taxon>Pseudomonadati</taxon>
        <taxon>Pseudomonadota</taxon>
        <taxon>Gammaproteobacteria</taxon>
        <taxon>Oceanospirillales</taxon>
        <taxon>Halomonadaceae</taxon>
        <taxon>Vreelandella</taxon>
    </lineage>
</organism>
<proteinExistence type="predicted"/>
<evidence type="ECO:0000313" key="3">
    <source>
        <dbReference type="EMBL" id="SHL89319.1"/>
    </source>
</evidence>